<reference evidence="1 2" key="1">
    <citation type="submission" date="2023-02" db="EMBL/GenBank/DDBJ databases">
        <title>LHISI_Scaffold_Assembly.</title>
        <authorList>
            <person name="Stuart O.P."/>
            <person name="Cleave R."/>
            <person name="Magrath M.J.L."/>
            <person name="Mikheyev A.S."/>
        </authorList>
    </citation>
    <scope>NUCLEOTIDE SEQUENCE [LARGE SCALE GENOMIC DNA]</scope>
    <source>
        <strain evidence="1">Daus_M_001</strain>
        <tissue evidence="1">Leg muscle</tissue>
    </source>
</reference>
<organism evidence="1 2">
    <name type="scientific">Dryococelus australis</name>
    <dbReference type="NCBI Taxonomy" id="614101"/>
    <lineage>
        <taxon>Eukaryota</taxon>
        <taxon>Metazoa</taxon>
        <taxon>Ecdysozoa</taxon>
        <taxon>Arthropoda</taxon>
        <taxon>Hexapoda</taxon>
        <taxon>Insecta</taxon>
        <taxon>Pterygota</taxon>
        <taxon>Neoptera</taxon>
        <taxon>Polyneoptera</taxon>
        <taxon>Phasmatodea</taxon>
        <taxon>Verophasmatodea</taxon>
        <taxon>Anareolatae</taxon>
        <taxon>Phasmatidae</taxon>
        <taxon>Eurycanthinae</taxon>
        <taxon>Dryococelus</taxon>
    </lineage>
</organism>
<dbReference type="Proteomes" id="UP001159363">
    <property type="component" value="Chromosome 13"/>
</dbReference>
<gene>
    <name evidence="1" type="ORF">PR048_030514</name>
</gene>
<accession>A0ABQ9G972</accession>
<comment type="caution">
    <text evidence="1">The sequence shown here is derived from an EMBL/GenBank/DDBJ whole genome shotgun (WGS) entry which is preliminary data.</text>
</comment>
<name>A0ABQ9G972_9NEOP</name>
<sequence length="109" mass="12095">MECAARQLLRPAFPCNNLANKARVAFQRLRAVAPAARGLNFDIVAAQSHVKRILLRAQTIAQSVVAKAYKTVSNNALLVLVCAVPFDLIIHERNDCRGRKPTNYKRKAV</sequence>
<dbReference type="EMBL" id="JARBHB010000014">
    <property type="protein sequence ID" value="KAJ8868973.1"/>
    <property type="molecule type" value="Genomic_DNA"/>
</dbReference>
<keyword evidence="2" id="KW-1185">Reference proteome</keyword>
<evidence type="ECO:0000313" key="1">
    <source>
        <dbReference type="EMBL" id="KAJ8868973.1"/>
    </source>
</evidence>
<evidence type="ECO:0000313" key="2">
    <source>
        <dbReference type="Proteomes" id="UP001159363"/>
    </source>
</evidence>
<proteinExistence type="predicted"/>
<protein>
    <submittedName>
        <fullName evidence="1">Uncharacterized protein</fullName>
    </submittedName>
</protein>